<feature type="transmembrane region" description="Helical" evidence="11">
    <location>
        <begin position="85"/>
        <end position="105"/>
    </location>
</feature>
<feature type="transmembrane region" description="Helical" evidence="11">
    <location>
        <begin position="247"/>
        <end position="266"/>
    </location>
</feature>
<evidence type="ECO:0000313" key="13">
    <source>
        <dbReference type="Proteomes" id="UP000319411"/>
    </source>
</evidence>
<feature type="transmembrane region" description="Helical" evidence="11">
    <location>
        <begin position="111"/>
        <end position="131"/>
    </location>
</feature>
<dbReference type="OrthoDB" id="9779554at2"/>
<dbReference type="GO" id="GO:0035435">
    <property type="term" value="P:phosphate ion transmembrane transport"/>
    <property type="evidence" value="ECO:0007669"/>
    <property type="project" value="TreeGrafter"/>
</dbReference>
<evidence type="ECO:0000256" key="10">
    <source>
        <dbReference type="ARBA" id="ARBA00047348"/>
    </source>
</evidence>
<keyword evidence="3 11" id="KW-0813">Transport</keyword>
<evidence type="ECO:0000256" key="7">
    <source>
        <dbReference type="ARBA" id="ARBA00022847"/>
    </source>
</evidence>
<dbReference type="GO" id="GO:0005886">
    <property type="term" value="C:plasma membrane"/>
    <property type="evidence" value="ECO:0007669"/>
    <property type="project" value="UniProtKB-SubCell"/>
</dbReference>
<dbReference type="InterPro" id="IPR001204">
    <property type="entry name" value="Phos_transporter"/>
</dbReference>
<feature type="transmembrane region" description="Helical" evidence="11">
    <location>
        <begin position="28"/>
        <end position="46"/>
    </location>
</feature>
<protein>
    <recommendedName>
        <fullName evidence="11">Phosphate transporter</fullName>
    </recommendedName>
</protein>
<keyword evidence="8 11" id="KW-1133">Transmembrane helix</keyword>
<keyword evidence="5 11" id="KW-0592">Phosphate transport</keyword>
<keyword evidence="4" id="KW-1003">Cell membrane</keyword>
<evidence type="ECO:0000256" key="11">
    <source>
        <dbReference type="RuleBase" id="RU363058"/>
    </source>
</evidence>
<dbReference type="RefSeq" id="WP_145887913.1">
    <property type="nucleotide sequence ID" value="NZ_CP032702.1"/>
</dbReference>
<dbReference type="PANTHER" id="PTHR11101:SF65">
    <property type="entry name" value="LOW-AFFINITY INORGANIC PHOSPHATE TRANSPORTER PITA-RELATED"/>
    <property type="match status" value="1"/>
</dbReference>
<reference evidence="12 13" key="1">
    <citation type="submission" date="2018-10" db="EMBL/GenBank/DDBJ databases">
        <title>Genome Sequencing of Pantoea dispersa DSM 32899.</title>
        <authorList>
            <person name="Nawrath M."/>
            <person name="Ottenheim C."/>
            <person name="Wilm A."/>
            <person name="Zimmermann W."/>
            <person name="Wu J.C."/>
        </authorList>
    </citation>
    <scope>NUCLEOTIDE SEQUENCE [LARGE SCALE GENOMIC DNA]</scope>
    <source>
        <strain evidence="12 13">DSM 32899</strain>
    </source>
</reference>
<feature type="transmembrane region" description="Helical" evidence="11">
    <location>
        <begin position="510"/>
        <end position="531"/>
    </location>
</feature>
<evidence type="ECO:0000256" key="6">
    <source>
        <dbReference type="ARBA" id="ARBA00022692"/>
    </source>
</evidence>
<feature type="transmembrane region" description="Helical" evidence="11">
    <location>
        <begin position="204"/>
        <end position="226"/>
    </location>
</feature>
<accession>A0A518XB21</accession>
<dbReference type="GO" id="GO:0005315">
    <property type="term" value="F:phosphate transmembrane transporter activity"/>
    <property type="evidence" value="ECO:0007669"/>
    <property type="project" value="InterPro"/>
</dbReference>
<sequence length="534" mass="56204">MAENSIPASSSAHSGPDLNQGSGRLSRIIFLVLLVAGLLFTGINLFNDVEETGAVVTSYVPFVLLGVALLIALGFEFVNGFHDTANAVATVIYTHSLSPGAAVIWSGFCNFMGVLLSSGVVAFGIISLLPVELILQAGSGNGFAMIYALLFSAIIWNLGTWYFGLPSSSSHTLIGSIIGVGVANALLHGRSGMSGVDWDQALKVGYALLLSPVIGFVCAAVLLLAMKALVRNRHLYEAPKSNRPPPAWIRGLLILTCTGVSFAHGSNDGQKGMGLIMLILVGTMPIAYALNRSLPPEQIPRVAALTQVTEQQLLALQSPPAAMPAPRDVLTEFVRTNQNRPQVLPALGMMLGDIGEQIRLYGSVENIPAQAVTNTRNAMYLASEAIKHLKTANVALPEETARNLAAVKSELDAATRFIPMWVKVVVAIALGLGTMVGWRRIVITVGERIGKTHLTYAQGASAELVAMATIGAADAFGLPVSTTHVLSSGVAGSMAANKSGLQLATLRNLAMAWVLTLPVSVLLAGLLYALFVHL</sequence>
<feature type="transmembrane region" description="Helical" evidence="11">
    <location>
        <begin position="418"/>
        <end position="438"/>
    </location>
</feature>
<dbReference type="Pfam" id="PF01384">
    <property type="entry name" value="PHO4"/>
    <property type="match status" value="1"/>
</dbReference>
<dbReference type="Proteomes" id="UP000319411">
    <property type="component" value="Chromosome"/>
</dbReference>
<evidence type="ECO:0000256" key="5">
    <source>
        <dbReference type="ARBA" id="ARBA00022592"/>
    </source>
</evidence>
<gene>
    <name evidence="12" type="ORF">D8B20_05665</name>
</gene>
<dbReference type="GO" id="GO:0015293">
    <property type="term" value="F:symporter activity"/>
    <property type="evidence" value="ECO:0007669"/>
    <property type="project" value="UniProtKB-KW"/>
</dbReference>
<evidence type="ECO:0000256" key="2">
    <source>
        <dbReference type="ARBA" id="ARBA00005342"/>
    </source>
</evidence>
<evidence type="ECO:0000256" key="9">
    <source>
        <dbReference type="ARBA" id="ARBA00023136"/>
    </source>
</evidence>
<dbReference type="KEGG" id="pdis:D8B20_05665"/>
<comment type="subcellular location">
    <subcellularLocation>
        <location evidence="1">Cell membrane</location>
        <topology evidence="1">Multi-pass membrane protein</topology>
    </subcellularLocation>
    <subcellularLocation>
        <location evidence="11">Membrane</location>
        <topology evidence="11">Multi-pass membrane protein</topology>
    </subcellularLocation>
</comment>
<evidence type="ECO:0000256" key="8">
    <source>
        <dbReference type="ARBA" id="ARBA00022989"/>
    </source>
</evidence>
<dbReference type="AlphaFoldDB" id="A0A518XB21"/>
<dbReference type="PANTHER" id="PTHR11101">
    <property type="entry name" value="PHOSPHATE TRANSPORTER"/>
    <property type="match status" value="1"/>
</dbReference>
<dbReference type="EMBL" id="CP032702">
    <property type="protein sequence ID" value="QDY41413.1"/>
    <property type="molecule type" value="Genomic_DNA"/>
</dbReference>
<comment type="similarity">
    <text evidence="2">Belongs to the inorganic phosphate transporter (PiT) (TC 2.A.20) family. Pit subfamily.</text>
</comment>
<evidence type="ECO:0000256" key="4">
    <source>
        <dbReference type="ARBA" id="ARBA00022475"/>
    </source>
</evidence>
<comment type="catalytic activity">
    <reaction evidence="10">
        <text>phosphate(in) + H(+)(in) = phosphate(out) + H(+)(out)</text>
        <dbReference type="Rhea" id="RHEA:29939"/>
        <dbReference type="ChEBI" id="CHEBI:15378"/>
        <dbReference type="ChEBI" id="CHEBI:43474"/>
    </reaction>
</comment>
<keyword evidence="9 11" id="KW-0472">Membrane</keyword>
<proteinExistence type="inferred from homology"/>
<evidence type="ECO:0000313" key="12">
    <source>
        <dbReference type="EMBL" id="QDY41413.1"/>
    </source>
</evidence>
<keyword evidence="13" id="KW-1185">Reference proteome</keyword>
<keyword evidence="7" id="KW-0769">Symport</keyword>
<keyword evidence="6 11" id="KW-0812">Transmembrane</keyword>
<feature type="transmembrane region" description="Helical" evidence="11">
    <location>
        <begin position="143"/>
        <end position="163"/>
    </location>
</feature>
<evidence type="ECO:0000256" key="3">
    <source>
        <dbReference type="ARBA" id="ARBA00022448"/>
    </source>
</evidence>
<feature type="transmembrane region" description="Helical" evidence="11">
    <location>
        <begin position="58"/>
        <end position="78"/>
    </location>
</feature>
<feature type="transmembrane region" description="Helical" evidence="11">
    <location>
        <begin position="272"/>
        <end position="291"/>
    </location>
</feature>
<name>A0A518XB21_9GAMM</name>
<organism evidence="12 13">
    <name type="scientific">Candidatus Pantoea soli</name>
    <dbReference type="NCBI Taxonomy" id="3098669"/>
    <lineage>
        <taxon>Bacteria</taxon>
        <taxon>Pseudomonadati</taxon>
        <taxon>Pseudomonadota</taxon>
        <taxon>Gammaproteobacteria</taxon>
        <taxon>Enterobacterales</taxon>
        <taxon>Erwiniaceae</taxon>
        <taxon>Pantoea</taxon>
    </lineage>
</organism>
<evidence type="ECO:0000256" key="1">
    <source>
        <dbReference type="ARBA" id="ARBA00004651"/>
    </source>
</evidence>